<name>A0AAD5JYE3_9FUNG</name>
<evidence type="ECO:0000313" key="1">
    <source>
        <dbReference type="EMBL" id="KAI9260488.1"/>
    </source>
</evidence>
<gene>
    <name evidence="1" type="ORF">BDA99DRAFT_512264</name>
</gene>
<organism evidence="1 2">
    <name type="scientific">Phascolomyces articulosus</name>
    <dbReference type="NCBI Taxonomy" id="60185"/>
    <lineage>
        <taxon>Eukaryota</taxon>
        <taxon>Fungi</taxon>
        <taxon>Fungi incertae sedis</taxon>
        <taxon>Mucoromycota</taxon>
        <taxon>Mucoromycotina</taxon>
        <taxon>Mucoromycetes</taxon>
        <taxon>Mucorales</taxon>
        <taxon>Lichtheimiaceae</taxon>
        <taxon>Phascolomyces</taxon>
    </lineage>
</organism>
<comment type="caution">
    <text evidence="1">The sequence shown here is derived from an EMBL/GenBank/DDBJ whole genome shotgun (WGS) entry which is preliminary data.</text>
</comment>
<dbReference type="EMBL" id="JAIXMP010000016">
    <property type="protein sequence ID" value="KAI9260488.1"/>
    <property type="molecule type" value="Genomic_DNA"/>
</dbReference>
<dbReference type="Proteomes" id="UP001209540">
    <property type="component" value="Unassembled WGS sequence"/>
</dbReference>
<reference evidence="1" key="1">
    <citation type="journal article" date="2022" name="IScience">
        <title>Evolution of zygomycete secretomes and the origins of terrestrial fungal ecologies.</title>
        <authorList>
            <person name="Chang Y."/>
            <person name="Wang Y."/>
            <person name="Mondo S."/>
            <person name="Ahrendt S."/>
            <person name="Andreopoulos W."/>
            <person name="Barry K."/>
            <person name="Beard J."/>
            <person name="Benny G.L."/>
            <person name="Blankenship S."/>
            <person name="Bonito G."/>
            <person name="Cuomo C."/>
            <person name="Desiro A."/>
            <person name="Gervers K.A."/>
            <person name="Hundley H."/>
            <person name="Kuo A."/>
            <person name="LaButti K."/>
            <person name="Lang B.F."/>
            <person name="Lipzen A."/>
            <person name="O'Donnell K."/>
            <person name="Pangilinan J."/>
            <person name="Reynolds N."/>
            <person name="Sandor L."/>
            <person name="Smith M.E."/>
            <person name="Tsang A."/>
            <person name="Grigoriev I.V."/>
            <person name="Stajich J.E."/>
            <person name="Spatafora J.W."/>
        </authorList>
    </citation>
    <scope>NUCLEOTIDE SEQUENCE</scope>
    <source>
        <strain evidence="1">RSA 2281</strain>
    </source>
</reference>
<accession>A0AAD5JYE3</accession>
<sequence>MFDHQGINQPIYRWIYLSNNHFINNMMVQDDEIDILKVVLLESFIFYIYIQKENVSQHRV</sequence>
<dbReference type="AlphaFoldDB" id="A0AAD5JYE3"/>
<reference evidence="1" key="2">
    <citation type="submission" date="2023-02" db="EMBL/GenBank/DDBJ databases">
        <authorList>
            <consortium name="DOE Joint Genome Institute"/>
            <person name="Mondo S.J."/>
            <person name="Chang Y."/>
            <person name="Wang Y."/>
            <person name="Ahrendt S."/>
            <person name="Andreopoulos W."/>
            <person name="Barry K."/>
            <person name="Beard J."/>
            <person name="Benny G.L."/>
            <person name="Blankenship S."/>
            <person name="Bonito G."/>
            <person name="Cuomo C."/>
            <person name="Desiro A."/>
            <person name="Gervers K.A."/>
            <person name="Hundley H."/>
            <person name="Kuo A."/>
            <person name="LaButti K."/>
            <person name="Lang B.F."/>
            <person name="Lipzen A."/>
            <person name="O'Donnell K."/>
            <person name="Pangilinan J."/>
            <person name="Reynolds N."/>
            <person name="Sandor L."/>
            <person name="Smith M.W."/>
            <person name="Tsang A."/>
            <person name="Grigoriev I.V."/>
            <person name="Stajich J.E."/>
            <person name="Spatafora J.W."/>
        </authorList>
    </citation>
    <scope>NUCLEOTIDE SEQUENCE</scope>
    <source>
        <strain evidence="1">RSA 2281</strain>
    </source>
</reference>
<keyword evidence="2" id="KW-1185">Reference proteome</keyword>
<proteinExistence type="predicted"/>
<protein>
    <submittedName>
        <fullName evidence="1">Uncharacterized protein</fullName>
    </submittedName>
</protein>
<evidence type="ECO:0000313" key="2">
    <source>
        <dbReference type="Proteomes" id="UP001209540"/>
    </source>
</evidence>